<proteinExistence type="predicted"/>
<feature type="non-terminal residue" evidence="2">
    <location>
        <position position="36"/>
    </location>
</feature>
<gene>
    <name evidence="2" type="ORF">FNK824_LOCUS40985</name>
</gene>
<keyword evidence="1" id="KW-0472">Membrane</keyword>
<dbReference type="AlphaFoldDB" id="A0A820IGJ4"/>
<protein>
    <submittedName>
        <fullName evidence="2">Uncharacterized protein</fullName>
    </submittedName>
</protein>
<evidence type="ECO:0000256" key="1">
    <source>
        <dbReference type="SAM" id="Phobius"/>
    </source>
</evidence>
<dbReference type="EMBL" id="CAJOBE010036357">
    <property type="protein sequence ID" value="CAF4310789.1"/>
    <property type="molecule type" value="Genomic_DNA"/>
</dbReference>
<organism evidence="2 3">
    <name type="scientific">Rotaria sordida</name>
    <dbReference type="NCBI Taxonomy" id="392033"/>
    <lineage>
        <taxon>Eukaryota</taxon>
        <taxon>Metazoa</taxon>
        <taxon>Spiralia</taxon>
        <taxon>Gnathifera</taxon>
        <taxon>Rotifera</taxon>
        <taxon>Eurotatoria</taxon>
        <taxon>Bdelloidea</taxon>
        <taxon>Philodinida</taxon>
        <taxon>Philodinidae</taxon>
        <taxon>Rotaria</taxon>
    </lineage>
</organism>
<dbReference type="Proteomes" id="UP000663874">
    <property type="component" value="Unassembled WGS sequence"/>
</dbReference>
<keyword evidence="1" id="KW-1133">Transmembrane helix</keyword>
<name>A0A820IGJ4_9BILA</name>
<accession>A0A820IGJ4</accession>
<evidence type="ECO:0000313" key="3">
    <source>
        <dbReference type="Proteomes" id="UP000663874"/>
    </source>
</evidence>
<sequence length="36" mass="4122">MASNVHDTTSIVIVLIQAFMFLVTRALNIYWTILIL</sequence>
<reference evidence="2" key="1">
    <citation type="submission" date="2021-02" db="EMBL/GenBank/DDBJ databases">
        <authorList>
            <person name="Nowell W R."/>
        </authorList>
    </citation>
    <scope>NUCLEOTIDE SEQUENCE</scope>
</reference>
<evidence type="ECO:0000313" key="2">
    <source>
        <dbReference type="EMBL" id="CAF4310789.1"/>
    </source>
</evidence>
<feature type="transmembrane region" description="Helical" evidence="1">
    <location>
        <begin position="12"/>
        <end position="33"/>
    </location>
</feature>
<keyword evidence="1" id="KW-0812">Transmembrane</keyword>
<comment type="caution">
    <text evidence="2">The sequence shown here is derived from an EMBL/GenBank/DDBJ whole genome shotgun (WGS) entry which is preliminary data.</text>
</comment>